<dbReference type="EMBL" id="HE573026">
    <property type="protein sequence ID" value="CCC52127.1"/>
    <property type="molecule type" value="Genomic_DNA"/>
</dbReference>
<proteinExistence type="predicted"/>
<evidence type="ECO:0000256" key="2">
    <source>
        <dbReference type="SAM" id="SignalP"/>
    </source>
</evidence>
<evidence type="ECO:0000256" key="1">
    <source>
        <dbReference type="SAM" id="MobiDB-lite"/>
    </source>
</evidence>
<name>G0U3W7_TRYVY</name>
<organism evidence="3">
    <name type="scientific">Trypanosoma vivax (strain Y486)</name>
    <dbReference type="NCBI Taxonomy" id="1055687"/>
    <lineage>
        <taxon>Eukaryota</taxon>
        <taxon>Discoba</taxon>
        <taxon>Euglenozoa</taxon>
        <taxon>Kinetoplastea</taxon>
        <taxon>Metakinetoplastina</taxon>
        <taxon>Trypanosomatida</taxon>
        <taxon>Trypanosomatidae</taxon>
        <taxon>Trypanosoma</taxon>
        <taxon>Duttonella</taxon>
    </lineage>
</organism>
<gene>
    <name evidence="3" type="ORF">TVY486_1011700</name>
</gene>
<accession>G0U3W7</accession>
<evidence type="ECO:0000313" key="3">
    <source>
        <dbReference type="EMBL" id="CCC52127.1"/>
    </source>
</evidence>
<protein>
    <recommendedName>
        <fullName evidence="4">Secreted protein</fullName>
    </recommendedName>
</protein>
<feature type="chain" id="PRO_5003409946" description="Secreted protein" evidence="2">
    <location>
        <begin position="33"/>
        <end position="107"/>
    </location>
</feature>
<keyword evidence="2" id="KW-0732">Signal</keyword>
<evidence type="ECO:0008006" key="4">
    <source>
        <dbReference type="Google" id="ProtNLM"/>
    </source>
</evidence>
<feature type="signal peptide" evidence="2">
    <location>
        <begin position="1"/>
        <end position="32"/>
    </location>
</feature>
<feature type="region of interest" description="Disordered" evidence="1">
    <location>
        <begin position="77"/>
        <end position="107"/>
    </location>
</feature>
<dbReference type="AlphaFoldDB" id="G0U3W7"/>
<sequence length="107" mass="12004">MHRHAKRGFSARTTEFKHFFSLALCLWHPCAGSPRSFRALYLVLQRGRRRKLRVKSVGRSSNGVRVQGVIVAGENSHIAPSNESDHPPPGCAAFSHKIPRQENGFRS</sequence>
<reference evidence="3" key="1">
    <citation type="journal article" date="2012" name="Proc. Natl. Acad. Sci. U.S.A.">
        <title>Antigenic diversity is generated by distinct evolutionary mechanisms in African trypanosome species.</title>
        <authorList>
            <person name="Jackson A.P."/>
            <person name="Berry A."/>
            <person name="Aslett M."/>
            <person name="Allison H.C."/>
            <person name="Burton P."/>
            <person name="Vavrova-Anderson J."/>
            <person name="Brown R."/>
            <person name="Browne H."/>
            <person name="Corton N."/>
            <person name="Hauser H."/>
            <person name="Gamble J."/>
            <person name="Gilderthorp R."/>
            <person name="Marcello L."/>
            <person name="McQuillan J."/>
            <person name="Otto T.D."/>
            <person name="Quail M.A."/>
            <person name="Sanders M.J."/>
            <person name="van Tonder A."/>
            <person name="Ginger M.L."/>
            <person name="Field M.C."/>
            <person name="Barry J.D."/>
            <person name="Hertz-Fowler C."/>
            <person name="Berriman M."/>
        </authorList>
    </citation>
    <scope>NUCLEOTIDE SEQUENCE</scope>
    <source>
        <strain evidence="3">Y486</strain>
    </source>
</reference>
<dbReference type="VEuPathDB" id="TriTrypDB:TvY486_1011700"/>